<dbReference type="GO" id="GO:0005634">
    <property type="term" value="C:nucleus"/>
    <property type="evidence" value="ECO:0007669"/>
    <property type="project" value="UniProtKB-SubCell"/>
</dbReference>
<evidence type="ECO:0000256" key="5">
    <source>
        <dbReference type="ARBA" id="ARBA00022862"/>
    </source>
</evidence>
<dbReference type="OrthoDB" id="338622at2759"/>
<feature type="region of interest" description="Disordered" evidence="14">
    <location>
        <begin position="40"/>
        <end position="61"/>
    </location>
</feature>
<evidence type="ECO:0000256" key="14">
    <source>
        <dbReference type="SAM" id="MobiDB-lite"/>
    </source>
</evidence>
<dbReference type="InterPro" id="IPR050924">
    <property type="entry name" value="Peroxiredoxin_BCP/PrxQ"/>
</dbReference>
<evidence type="ECO:0000256" key="1">
    <source>
        <dbReference type="ARBA" id="ARBA00004123"/>
    </source>
</evidence>
<comment type="subunit">
    <text evidence="2">Monomer.</text>
</comment>
<sequence length="218" mass="23106">MPMVLRKRKAPEPALPLPPAKTTAVKKTVVKKTIPKAKEFVDPVKPPSPLKQSSANAKPAQGDSINLEGFGGQVTTSDGSKVTLQGLVDQSEAGVVLFTYPKAKTGGCTNQVKFFRDAHSELVSTGLSIFGLSNDSPKANASFKQQQGLMYELLCDPDRTLISAIGLKTSLGKTQRGIFVVSKEGKVLAAEPGGPAATVEVAKEVVSQMKDNKETKVK</sequence>
<dbReference type="InterPro" id="IPR000866">
    <property type="entry name" value="AhpC/TSA"/>
</dbReference>
<dbReference type="GO" id="GO:0034599">
    <property type="term" value="P:cellular response to oxidative stress"/>
    <property type="evidence" value="ECO:0007669"/>
    <property type="project" value="TreeGrafter"/>
</dbReference>
<dbReference type="PANTHER" id="PTHR42801">
    <property type="entry name" value="THIOREDOXIN-DEPENDENT PEROXIDE REDUCTASE"/>
    <property type="match status" value="1"/>
</dbReference>
<evidence type="ECO:0000256" key="11">
    <source>
        <dbReference type="ARBA" id="ARBA00038489"/>
    </source>
</evidence>
<keyword evidence="17" id="KW-1185">Reference proteome</keyword>
<protein>
    <recommendedName>
        <fullName evidence="3">thioredoxin-dependent peroxiredoxin</fullName>
        <ecNumber evidence="3">1.11.1.24</ecNumber>
    </recommendedName>
    <alternativeName>
        <fullName evidence="13">Nuclear thiol peroxidase</fullName>
    </alternativeName>
    <alternativeName>
        <fullName evidence="10">Thioredoxin peroxidase</fullName>
    </alternativeName>
</protein>
<dbReference type="GO" id="GO:0045454">
    <property type="term" value="P:cell redox homeostasis"/>
    <property type="evidence" value="ECO:0007669"/>
    <property type="project" value="TreeGrafter"/>
</dbReference>
<evidence type="ECO:0000256" key="6">
    <source>
        <dbReference type="ARBA" id="ARBA00023002"/>
    </source>
</evidence>
<dbReference type="SUPFAM" id="SSF52833">
    <property type="entry name" value="Thioredoxin-like"/>
    <property type="match status" value="1"/>
</dbReference>
<dbReference type="Pfam" id="PF00578">
    <property type="entry name" value="AhpC-TSA"/>
    <property type="match status" value="1"/>
</dbReference>
<keyword evidence="5" id="KW-0049">Antioxidant</keyword>
<proteinExistence type="inferred from homology"/>
<dbReference type="AlphaFoldDB" id="A0A3N2Q473"/>
<evidence type="ECO:0000313" key="16">
    <source>
        <dbReference type="EMBL" id="ROT41516.1"/>
    </source>
</evidence>
<keyword evidence="6" id="KW-0560">Oxidoreductase</keyword>
<evidence type="ECO:0000256" key="2">
    <source>
        <dbReference type="ARBA" id="ARBA00011245"/>
    </source>
</evidence>
<dbReference type="GO" id="GO:0005737">
    <property type="term" value="C:cytoplasm"/>
    <property type="evidence" value="ECO:0007669"/>
    <property type="project" value="TreeGrafter"/>
</dbReference>
<evidence type="ECO:0000256" key="10">
    <source>
        <dbReference type="ARBA" id="ARBA00032824"/>
    </source>
</evidence>
<dbReference type="RefSeq" id="XP_028469322.1">
    <property type="nucleotide sequence ID" value="XM_028611414.1"/>
</dbReference>
<keyword evidence="7" id="KW-1015">Disulfide bond</keyword>
<dbReference type="InterPro" id="IPR013766">
    <property type="entry name" value="Thioredoxin_domain"/>
</dbReference>
<keyword evidence="4" id="KW-0575">Peroxidase</keyword>
<comment type="subcellular location">
    <subcellularLocation>
        <location evidence="1">Nucleus</location>
    </subcellularLocation>
</comment>
<keyword evidence="9" id="KW-0676">Redox-active center</keyword>
<comment type="similarity">
    <text evidence="11">Belongs to the peroxiredoxin family. BCP/PrxQ subfamily.</text>
</comment>
<evidence type="ECO:0000313" key="17">
    <source>
        <dbReference type="Proteomes" id="UP000272025"/>
    </source>
</evidence>
<evidence type="ECO:0000256" key="12">
    <source>
        <dbReference type="ARBA" id="ARBA00049091"/>
    </source>
</evidence>
<comment type="catalytic activity">
    <reaction evidence="12">
        <text>a hydroperoxide + [thioredoxin]-dithiol = an alcohol + [thioredoxin]-disulfide + H2O</text>
        <dbReference type="Rhea" id="RHEA:62620"/>
        <dbReference type="Rhea" id="RHEA-COMP:10698"/>
        <dbReference type="Rhea" id="RHEA-COMP:10700"/>
        <dbReference type="ChEBI" id="CHEBI:15377"/>
        <dbReference type="ChEBI" id="CHEBI:29950"/>
        <dbReference type="ChEBI" id="CHEBI:30879"/>
        <dbReference type="ChEBI" id="CHEBI:35924"/>
        <dbReference type="ChEBI" id="CHEBI:50058"/>
        <dbReference type="EC" id="1.11.1.24"/>
    </reaction>
</comment>
<organism evidence="16 17">
    <name type="scientific">Sodiomyces alkalinus (strain CBS 110278 / VKM F-3762 / F11)</name>
    <name type="common">Alkaliphilic filamentous fungus</name>
    <dbReference type="NCBI Taxonomy" id="1314773"/>
    <lineage>
        <taxon>Eukaryota</taxon>
        <taxon>Fungi</taxon>
        <taxon>Dikarya</taxon>
        <taxon>Ascomycota</taxon>
        <taxon>Pezizomycotina</taxon>
        <taxon>Sordariomycetes</taxon>
        <taxon>Hypocreomycetidae</taxon>
        <taxon>Glomerellales</taxon>
        <taxon>Plectosphaerellaceae</taxon>
        <taxon>Sodiomyces</taxon>
    </lineage>
</organism>
<dbReference type="EMBL" id="ML119052">
    <property type="protein sequence ID" value="ROT41516.1"/>
    <property type="molecule type" value="Genomic_DNA"/>
</dbReference>
<name>A0A3N2Q473_SODAK</name>
<dbReference type="InterPro" id="IPR036249">
    <property type="entry name" value="Thioredoxin-like_sf"/>
</dbReference>
<keyword evidence="8" id="KW-0539">Nucleus</keyword>
<dbReference type="PROSITE" id="PS51352">
    <property type="entry name" value="THIOREDOXIN_2"/>
    <property type="match status" value="1"/>
</dbReference>
<dbReference type="STRING" id="1314773.A0A3N2Q473"/>
<feature type="domain" description="Thioredoxin" evidence="15">
    <location>
        <begin position="44"/>
        <end position="211"/>
    </location>
</feature>
<evidence type="ECO:0000256" key="8">
    <source>
        <dbReference type="ARBA" id="ARBA00023242"/>
    </source>
</evidence>
<dbReference type="FunFam" id="3.40.30.10:FF:000157">
    <property type="entry name" value="DOT5p Nuclear thiol peroxidase"/>
    <property type="match status" value="1"/>
</dbReference>
<dbReference type="Gene3D" id="3.40.30.10">
    <property type="entry name" value="Glutaredoxin"/>
    <property type="match status" value="1"/>
</dbReference>
<accession>A0A3N2Q473</accession>
<dbReference type="Proteomes" id="UP000272025">
    <property type="component" value="Unassembled WGS sequence"/>
</dbReference>
<evidence type="ECO:0000256" key="13">
    <source>
        <dbReference type="ARBA" id="ARBA00077538"/>
    </source>
</evidence>
<reference evidence="16 17" key="1">
    <citation type="journal article" date="2018" name="Mol. Ecol.">
        <title>The obligate alkalophilic soda-lake fungus Sodiomyces alkalinus has shifted to a protein diet.</title>
        <authorList>
            <person name="Grum-Grzhimaylo A.A."/>
            <person name="Falkoski D.L."/>
            <person name="van den Heuvel J."/>
            <person name="Valero-Jimenez C.A."/>
            <person name="Min B."/>
            <person name="Choi I.G."/>
            <person name="Lipzen A."/>
            <person name="Daum C.G."/>
            <person name="Aanen D.K."/>
            <person name="Tsang A."/>
            <person name="Henrissat B."/>
            <person name="Bilanenko E.N."/>
            <person name="de Vries R.P."/>
            <person name="van Kan J.A.L."/>
            <person name="Grigoriev I.V."/>
            <person name="Debets A.J.M."/>
        </authorList>
    </citation>
    <scope>NUCLEOTIDE SEQUENCE [LARGE SCALE GENOMIC DNA]</scope>
    <source>
        <strain evidence="16 17">F11</strain>
    </source>
</reference>
<dbReference type="PANTHER" id="PTHR42801:SF23">
    <property type="entry name" value="PEROXIREDOXIN DOT5"/>
    <property type="match status" value="1"/>
</dbReference>
<evidence type="ECO:0000259" key="15">
    <source>
        <dbReference type="PROSITE" id="PS51352"/>
    </source>
</evidence>
<evidence type="ECO:0000256" key="7">
    <source>
        <dbReference type="ARBA" id="ARBA00023157"/>
    </source>
</evidence>
<dbReference type="GeneID" id="39579892"/>
<evidence type="ECO:0000256" key="9">
    <source>
        <dbReference type="ARBA" id="ARBA00023284"/>
    </source>
</evidence>
<dbReference type="EC" id="1.11.1.24" evidence="3"/>
<dbReference type="CDD" id="cd03017">
    <property type="entry name" value="PRX_BCP"/>
    <property type="match status" value="1"/>
</dbReference>
<gene>
    <name evidence="16" type="ORF">SODALDRAFT_331257</name>
</gene>
<dbReference type="GO" id="GO:0008379">
    <property type="term" value="F:thioredoxin peroxidase activity"/>
    <property type="evidence" value="ECO:0007669"/>
    <property type="project" value="TreeGrafter"/>
</dbReference>
<evidence type="ECO:0000256" key="3">
    <source>
        <dbReference type="ARBA" id="ARBA00013017"/>
    </source>
</evidence>
<evidence type="ECO:0000256" key="4">
    <source>
        <dbReference type="ARBA" id="ARBA00022559"/>
    </source>
</evidence>